<dbReference type="GO" id="GO:0030254">
    <property type="term" value="P:protein secretion by the type III secretion system"/>
    <property type="evidence" value="ECO:0007669"/>
    <property type="project" value="InterPro"/>
</dbReference>
<dbReference type="InterPro" id="IPR051472">
    <property type="entry name" value="T3SS_Stator/FliH"/>
</dbReference>
<organism evidence="7 8">
    <name type="scientific">Pseudomonas syringae</name>
    <dbReference type="NCBI Taxonomy" id="317"/>
    <lineage>
        <taxon>Bacteria</taxon>
        <taxon>Pseudomonadati</taxon>
        <taxon>Pseudomonadota</taxon>
        <taxon>Gammaproteobacteria</taxon>
        <taxon>Pseudomonadales</taxon>
        <taxon>Pseudomonadaceae</taxon>
        <taxon>Pseudomonas</taxon>
    </lineage>
</organism>
<comment type="caution">
    <text evidence="7">The sequence shown here is derived from an EMBL/GenBank/DDBJ whole genome shotgun (WGS) entry which is preliminary data.</text>
</comment>
<reference evidence="7 8" key="1">
    <citation type="submission" date="2014-07" db="EMBL/GenBank/DDBJ databases">
        <title>Draft Genome Sequences of Environmental Pseudomonas syringae strains.</title>
        <authorList>
            <person name="Baltrus D.A."/>
            <person name="Berge O."/>
            <person name="Morris C."/>
        </authorList>
    </citation>
    <scope>NUCLEOTIDE SEQUENCE [LARGE SCALE GENOMIC DNA]</scope>
    <source>
        <strain evidence="7 8">GAW0119</strain>
    </source>
</reference>
<evidence type="ECO:0000313" key="7">
    <source>
        <dbReference type="EMBL" id="KFE57075.1"/>
    </source>
</evidence>
<dbReference type="Pfam" id="PF06635">
    <property type="entry name" value="T3SS_SCTL"/>
    <property type="match status" value="1"/>
</dbReference>
<evidence type="ECO:0000256" key="3">
    <source>
        <dbReference type="ARBA" id="ARBA00022490"/>
    </source>
</evidence>
<name>A0A085VNR2_PSESX</name>
<evidence type="ECO:0000256" key="1">
    <source>
        <dbReference type="ARBA" id="ARBA00004496"/>
    </source>
</evidence>
<keyword evidence="3" id="KW-0963">Cytoplasm</keyword>
<evidence type="ECO:0000256" key="2">
    <source>
        <dbReference type="ARBA" id="ARBA00022448"/>
    </source>
</evidence>
<keyword evidence="8" id="KW-1185">Reference proteome</keyword>
<proteinExistence type="inferred from homology"/>
<accession>A0A085VNR2</accession>
<dbReference type="NCBIfam" id="TIGR02499">
    <property type="entry name" value="HrpE_YscL_not"/>
    <property type="match status" value="1"/>
</dbReference>
<gene>
    <name evidence="7" type="ORF">IV01_06065</name>
</gene>
<evidence type="ECO:0000256" key="4">
    <source>
        <dbReference type="ARBA" id="ARBA00022927"/>
    </source>
</evidence>
<comment type="similarity">
    <text evidence="5">Belongs to the SctL stator family.</text>
</comment>
<evidence type="ECO:0000256" key="6">
    <source>
        <dbReference type="ARBA" id="ARBA00040494"/>
    </source>
</evidence>
<dbReference type="GO" id="GO:0005829">
    <property type="term" value="C:cytosol"/>
    <property type="evidence" value="ECO:0007669"/>
    <property type="project" value="TreeGrafter"/>
</dbReference>
<keyword evidence="2" id="KW-0813">Transport</keyword>
<protein>
    <recommendedName>
        <fullName evidence="6">Type 3 secretion system stator protein</fullName>
    </recommendedName>
</protein>
<dbReference type="AlphaFoldDB" id="A0A085VNR2"/>
<comment type="subcellular location">
    <subcellularLocation>
        <location evidence="1">Cytoplasm</location>
    </subcellularLocation>
</comment>
<dbReference type="PANTHER" id="PTHR34982">
    <property type="entry name" value="YOP PROTEINS TRANSLOCATION PROTEIN L"/>
    <property type="match status" value="1"/>
</dbReference>
<dbReference type="Proteomes" id="UP000028631">
    <property type="component" value="Unassembled WGS sequence"/>
</dbReference>
<dbReference type="InterPro" id="IPR010586">
    <property type="entry name" value="T3SS_stator_protein"/>
</dbReference>
<dbReference type="EMBL" id="JPQU01000022">
    <property type="protein sequence ID" value="KFE57075.1"/>
    <property type="molecule type" value="Genomic_DNA"/>
</dbReference>
<keyword evidence="4" id="KW-0653">Protein transport</keyword>
<sequence length="198" mass="21871">MANQLPSRPALRIIRAAQAQQWVDGYAFLQAAKDQAEAIRKDSADWLEQARAQGFESARQQGAEQISVLLAETSQQVDGWLAGLETSLADLALSIVREVLDEMDDAERVVRCTRKALSAFRQDQALTLFVPRQEVDAVRRRIKAEQDSLPNIAVESDDQLSAGQARLSSPVGSVELGLEAQLQNLRRTLIPFAEDTQS</sequence>
<dbReference type="PATRIC" id="fig|317.175.peg.1269"/>
<evidence type="ECO:0000256" key="5">
    <source>
        <dbReference type="ARBA" id="ARBA00024335"/>
    </source>
</evidence>
<evidence type="ECO:0000313" key="8">
    <source>
        <dbReference type="Proteomes" id="UP000028631"/>
    </source>
</evidence>
<dbReference type="InterPro" id="IPR012842">
    <property type="entry name" value="T3SS_SctL/SctL2"/>
</dbReference>
<dbReference type="PANTHER" id="PTHR34982:SF1">
    <property type="entry name" value="FLAGELLAR ASSEMBLY PROTEIN FLIH"/>
    <property type="match status" value="1"/>
</dbReference>